<dbReference type="SUPFAM" id="SSF53649">
    <property type="entry name" value="Alkaline phosphatase-like"/>
    <property type="match status" value="1"/>
</dbReference>
<gene>
    <name evidence="4" type="ORF">IDH44_04250</name>
</gene>
<evidence type="ECO:0000256" key="2">
    <source>
        <dbReference type="ARBA" id="ARBA00022801"/>
    </source>
</evidence>
<keyword evidence="5" id="KW-1185">Reference proteome</keyword>
<keyword evidence="1" id="KW-0479">Metal-binding</keyword>
<sequence>MVKKKPNIVFITTDQQRADTLQMKQCGIEVTPNLNELAKESCVFSRAYTSTPLCVPARTALATGKYPTRTGVVLNGREDNPGEDHKPIHQMLSEAGYSVGHFGMNHIRVQPELNERVSFERYIDQRDYTDYVACGGAAVREHPRGKTKVEELCGGVYKERQYSSAHAHVWEHPLTLFRDVYYTDEAVRFVDESAARADQPFALFVNLWAPHPPLAVPEPYHSLFDPDALELPANVGAVAAGEPANRRRGAAARLAEGISPPQWRQTWAAHLGLTRLADDCIGRLLAALKRAGIYDDTMLLFMSDHGELLGQHNMYQKMEMYEPAVKVPMLIKAPSCPPRTVDELVSHLDIVPTILDWLGRPEMLPEEEADGISLLPVLRGEAPLPERSMFSQYSGNQRIGDIRRAVITKQFKYIFDPRDEEELYDLSQDPLEMTNVARLEAYAPRRQQLKEQLLAWSASRGDWIRRDE</sequence>
<dbReference type="Pfam" id="PF00884">
    <property type="entry name" value="Sulfatase"/>
    <property type="match status" value="1"/>
</dbReference>
<reference evidence="4" key="1">
    <citation type="submission" date="2020-09" db="EMBL/GenBank/DDBJ databases">
        <title>A novel bacterium of genus Paenibacillus, isolated from South China Sea.</title>
        <authorList>
            <person name="Huang H."/>
            <person name="Mo K."/>
            <person name="Hu Y."/>
        </authorList>
    </citation>
    <scope>NUCLEOTIDE SEQUENCE</scope>
    <source>
        <strain evidence="4">IB182496</strain>
    </source>
</reference>
<comment type="caution">
    <text evidence="4">The sequence shown here is derived from an EMBL/GenBank/DDBJ whole genome shotgun (WGS) entry which is preliminary data.</text>
</comment>
<dbReference type="GO" id="GO:0005737">
    <property type="term" value="C:cytoplasm"/>
    <property type="evidence" value="ECO:0007669"/>
    <property type="project" value="TreeGrafter"/>
</dbReference>
<dbReference type="PANTHER" id="PTHR45953:SF1">
    <property type="entry name" value="IDURONATE 2-SULFATASE"/>
    <property type="match status" value="1"/>
</dbReference>
<dbReference type="PANTHER" id="PTHR45953">
    <property type="entry name" value="IDURONATE 2-SULFATASE"/>
    <property type="match status" value="1"/>
</dbReference>
<dbReference type="Gene3D" id="3.40.720.10">
    <property type="entry name" value="Alkaline Phosphatase, subunit A"/>
    <property type="match status" value="1"/>
</dbReference>
<dbReference type="InterPro" id="IPR017850">
    <property type="entry name" value="Alkaline_phosphatase_core_sf"/>
</dbReference>
<organism evidence="4 5">
    <name type="scientific">Paenibacillus sabuli</name>
    <dbReference type="NCBI Taxonomy" id="2772509"/>
    <lineage>
        <taxon>Bacteria</taxon>
        <taxon>Bacillati</taxon>
        <taxon>Bacillota</taxon>
        <taxon>Bacilli</taxon>
        <taxon>Bacillales</taxon>
        <taxon>Paenibacillaceae</taxon>
        <taxon>Paenibacillus</taxon>
    </lineage>
</organism>
<dbReference type="EMBL" id="JACXIZ010000010">
    <property type="protein sequence ID" value="MBD2844391.1"/>
    <property type="molecule type" value="Genomic_DNA"/>
</dbReference>
<dbReference type="InterPro" id="IPR000917">
    <property type="entry name" value="Sulfatase_N"/>
</dbReference>
<evidence type="ECO:0000313" key="5">
    <source>
        <dbReference type="Proteomes" id="UP000621560"/>
    </source>
</evidence>
<dbReference type="AlphaFoldDB" id="A0A927BPL9"/>
<evidence type="ECO:0000259" key="3">
    <source>
        <dbReference type="Pfam" id="PF00884"/>
    </source>
</evidence>
<dbReference type="GO" id="GO:0046872">
    <property type="term" value="F:metal ion binding"/>
    <property type="evidence" value="ECO:0007669"/>
    <property type="project" value="UniProtKB-KW"/>
</dbReference>
<protein>
    <submittedName>
        <fullName evidence="4">Sulfatase-like hydrolase/transferase</fullName>
    </submittedName>
</protein>
<feature type="domain" description="Sulfatase N-terminal" evidence="3">
    <location>
        <begin position="6"/>
        <end position="359"/>
    </location>
</feature>
<dbReference type="Proteomes" id="UP000621560">
    <property type="component" value="Unassembled WGS sequence"/>
</dbReference>
<dbReference type="GO" id="GO:0004423">
    <property type="term" value="F:iduronate-2-sulfatase activity"/>
    <property type="evidence" value="ECO:0007669"/>
    <property type="project" value="TreeGrafter"/>
</dbReference>
<keyword evidence="2 4" id="KW-0378">Hydrolase</keyword>
<proteinExistence type="predicted"/>
<accession>A0A927BPL9</accession>
<dbReference type="RefSeq" id="WP_190915010.1">
    <property type="nucleotide sequence ID" value="NZ_JACXIZ010000010.1"/>
</dbReference>
<evidence type="ECO:0000256" key="1">
    <source>
        <dbReference type="ARBA" id="ARBA00022723"/>
    </source>
</evidence>
<name>A0A927BPL9_9BACL</name>
<evidence type="ECO:0000313" key="4">
    <source>
        <dbReference type="EMBL" id="MBD2844391.1"/>
    </source>
</evidence>